<dbReference type="PANTHER" id="PTHR42735">
    <property type="match status" value="1"/>
</dbReference>
<dbReference type="GO" id="GO:0008117">
    <property type="term" value="F:sphinganine-1-phosphate aldolase activity"/>
    <property type="evidence" value="ECO:0007669"/>
    <property type="project" value="UniProtKB-EC"/>
</dbReference>
<protein>
    <recommendedName>
        <fullName evidence="14">sphinganine-1-phosphate aldolase</fullName>
        <ecNumber evidence="14">4.1.2.27</ecNumber>
    </recommendedName>
    <alternativeName>
        <fullName evidence="15">Sphingosine-1-phosphate aldolase</fullName>
    </alternativeName>
</protein>
<comment type="pathway">
    <text evidence="3">Lipid metabolism; sphingolipid metabolism.</text>
</comment>
<dbReference type="GO" id="GO:0030170">
    <property type="term" value="F:pyridoxal phosphate binding"/>
    <property type="evidence" value="ECO:0007669"/>
    <property type="project" value="InterPro"/>
</dbReference>
<dbReference type="GO" id="GO:0019752">
    <property type="term" value="P:carboxylic acid metabolic process"/>
    <property type="evidence" value="ECO:0007669"/>
    <property type="project" value="InterPro"/>
</dbReference>
<evidence type="ECO:0000256" key="1">
    <source>
        <dbReference type="ARBA" id="ARBA00001933"/>
    </source>
</evidence>
<dbReference type="InterPro" id="IPR015422">
    <property type="entry name" value="PyrdxlP-dep_Trfase_small"/>
</dbReference>
<evidence type="ECO:0000256" key="2">
    <source>
        <dbReference type="ARBA" id="ARBA00004389"/>
    </source>
</evidence>
<evidence type="ECO:0000256" key="14">
    <source>
        <dbReference type="ARBA" id="ARBA00038965"/>
    </source>
</evidence>
<dbReference type="GO" id="GO:0042802">
    <property type="term" value="F:identical protein binding"/>
    <property type="evidence" value="ECO:0007669"/>
    <property type="project" value="EnsemblFungi"/>
</dbReference>
<name>A3LPY6_PICST</name>
<dbReference type="Gene3D" id="3.40.640.10">
    <property type="entry name" value="Type I PLP-dependent aspartate aminotransferase-like (Major domain)"/>
    <property type="match status" value="1"/>
</dbReference>
<keyword evidence="9" id="KW-1133">Transmembrane helix</keyword>
<dbReference type="InterPro" id="IPR015424">
    <property type="entry name" value="PyrdxlP-dep_Trfase"/>
</dbReference>
<dbReference type="PANTHER" id="PTHR42735:SF6">
    <property type="entry name" value="SPHINGOSINE-1-PHOSPHATE LYASE 1"/>
    <property type="match status" value="1"/>
</dbReference>
<dbReference type="eggNOG" id="KOG1383">
    <property type="taxonomic scope" value="Eukaryota"/>
</dbReference>
<sequence>MSDNIVVNSYLSGKSFGVPYMPRDFPELVFYIKTFIYSYTIQTFYWFSERYFSEQVFTYPWNYLALARDVWITWVVWTKLSYFVSWIRGYGIVRSLRALYRNVSTRVFKFILSLPIIKNKVDSELAATLVKMEKELMKNDDSLLQFPSLPEQGLSKDAIVEELDKLQELKHSNWVDGRVSGAVYHGGDDLLELQAEAYRKYSVANQLHPDVFPGVRKMEAEVVAMVLEIFNGPKGSCGSTTSGGTESLLLAGLAAREYAKRKKGLTSNFEVIAPVTIHAGIEKACYYFGMRLHKVDLDPKTYQVDLKKVKRLINSNTVLLVGSAPNFPHGIIDDIEGLSDLAVKYNIPLHVDACLGSFIVTFLERSKVHGDVDLPKFDFRVPGVTSISCDTHKYGFAPKGSSIIMYRNTQLRECQYYISSDWTGGMYGSPTLAGSRPGALMVGCWATLVNYGIAGYEKSCRDIVSSAMKVKKAIRSDKVLSTYLEVIGEPVASVISFKVKDEYAKKKFSVYELGDILKKKGWHFSTLQHPPALHFAFTKLTIPIVDEMLADLVSSVHELVDHWENSTTPSSDVATIYGVAGSVRTAGVADKVIVAFLDTLYKI</sequence>
<keyword evidence="19" id="KW-1185">Reference proteome</keyword>
<dbReference type="Gene3D" id="3.90.1150.10">
    <property type="entry name" value="Aspartate Aminotransferase, domain 1"/>
    <property type="match status" value="1"/>
</dbReference>
<dbReference type="OrthoDB" id="10254570at2759"/>
<comment type="similarity">
    <text evidence="13">Belongs to the group II decarboxylase family. Sphingosine-1-phosphate lyase subfamily.</text>
</comment>
<dbReference type="InParanoid" id="A3LPY6"/>
<comment type="cofactor">
    <cofactor evidence="1 16 17">
        <name>pyridoxal 5'-phosphate</name>
        <dbReference type="ChEBI" id="CHEBI:597326"/>
    </cofactor>
</comment>
<keyword evidence="11" id="KW-0472">Membrane</keyword>
<dbReference type="EC" id="4.1.2.27" evidence="14"/>
<dbReference type="RefSeq" id="XP_001382608.2">
    <property type="nucleotide sequence ID" value="XM_001382571.1"/>
</dbReference>
<evidence type="ECO:0000313" key="18">
    <source>
        <dbReference type="EMBL" id="ABN64579.2"/>
    </source>
</evidence>
<evidence type="ECO:0000256" key="9">
    <source>
        <dbReference type="ARBA" id="ARBA00022989"/>
    </source>
</evidence>
<keyword evidence="5" id="KW-0812">Transmembrane</keyword>
<comment type="subcellular location">
    <subcellularLocation>
        <location evidence="2">Endoplasmic reticulum membrane</location>
        <topology evidence="2">Single-pass membrane protein</topology>
    </subcellularLocation>
</comment>
<feature type="modified residue" description="N6-(pyridoxal phosphate)lysine" evidence="16">
    <location>
        <position position="393"/>
    </location>
</feature>
<dbReference type="EMBL" id="CP000496">
    <property type="protein sequence ID" value="ABN64579.2"/>
    <property type="molecule type" value="Genomic_DNA"/>
</dbReference>
<keyword evidence="6" id="KW-0256">Endoplasmic reticulum</keyword>
<dbReference type="GO" id="GO:0030149">
    <property type="term" value="P:sphingolipid catabolic process"/>
    <property type="evidence" value="ECO:0007669"/>
    <property type="project" value="TreeGrafter"/>
</dbReference>
<reference evidence="18 19" key="1">
    <citation type="journal article" date="2007" name="Nat. Biotechnol.">
        <title>Genome sequence of the lignocellulose-bioconverting and xylose-fermenting yeast Pichia stipitis.</title>
        <authorList>
            <person name="Jeffries T.W."/>
            <person name="Grigoriev I.V."/>
            <person name="Grimwood J."/>
            <person name="Laplaza J.M."/>
            <person name="Aerts A."/>
            <person name="Salamov A."/>
            <person name="Schmutz J."/>
            <person name="Lindquist E."/>
            <person name="Dehal P."/>
            <person name="Shapiro H."/>
            <person name="Jin Y.S."/>
            <person name="Passoth V."/>
            <person name="Richardson P.M."/>
        </authorList>
    </citation>
    <scope>NUCLEOTIDE SEQUENCE [LARGE SCALE GENOMIC DNA]</scope>
    <source>
        <strain evidence="19">ATCC 58785 / CBS 6054 / NBRC 10063 / NRRL Y-11545</strain>
    </source>
</reference>
<evidence type="ECO:0000256" key="16">
    <source>
        <dbReference type="PIRSR" id="PIRSR602129-50"/>
    </source>
</evidence>
<dbReference type="GO" id="GO:0019722">
    <property type="term" value="P:calcium-mediated signaling"/>
    <property type="evidence" value="ECO:0007669"/>
    <property type="project" value="EnsemblFungi"/>
</dbReference>
<evidence type="ECO:0000256" key="4">
    <source>
        <dbReference type="ARBA" id="ARBA00004991"/>
    </source>
</evidence>
<evidence type="ECO:0000256" key="10">
    <source>
        <dbReference type="ARBA" id="ARBA00023098"/>
    </source>
</evidence>
<dbReference type="GO" id="GO:0032541">
    <property type="term" value="C:cortical endoplasmic reticulum"/>
    <property type="evidence" value="ECO:0007669"/>
    <property type="project" value="EnsemblFungi"/>
</dbReference>
<dbReference type="FunFam" id="3.40.640.10:FF:000020">
    <property type="entry name" value="sphingosine-1-phosphate lyase 1"/>
    <property type="match status" value="1"/>
</dbReference>
<evidence type="ECO:0000256" key="13">
    <source>
        <dbReference type="ARBA" id="ARBA00038302"/>
    </source>
</evidence>
<dbReference type="STRING" id="322104.A3LPY6"/>
<evidence type="ECO:0000256" key="8">
    <source>
        <dbReference type="ARBA" id="ARBA00022919"/>
    </source>
</evidence>
<dbReference type="GO" id="GO:0009267">
    <property type="term" value="P:cellular response to starvation"/>
    <property type="evidence" value="ECO:0007669"/>
    <property type="project" value="EnsemblFungi"/>
</dbReference>
<dbReference type="Gene3D" id="6.10.140.2150">
    <property type="match status" value="1"/>
</dbReference>
<keyword evidence="10" id="KW-0443">Lipid metabolism</keyword>
<dbReference type="AlphaFoldDB" id="A3LPY6"/>
<evidence type="ECO:0000256" key="5">
    <source>
        <dbReference type="ARBA" id="ARBA00022692"/>
    </source>
</evidence>
<evidence type="ECO:0000256" key="11">
    <source>
        <dbReference type="ARBA" id="ARBA00023136"/>
    </source>
</evidence>
<proteinExistence type="inferred from homology"/>
<evidence type="ECO:0000256" key="7">
    <source>
        <dbReference type="ARBA" id="ARBA00022898"/>
    </source>
</evidence>
<evidence type="ECO:0000256" key="3">
    <source>
        <dbReference type="ARBA" id="ARBA00004760"/>
    </source>
</evidence>
<gene>
    <name evidence="18" type="primary">DPL1</name>
    <name evidence="18" type="ORF">PICST_87778</name>
</gene>
<keyword evidence="12 17" id="KW-0456">Lyase</keyword>
<organism evidence="18 19">
    <name type="scientific">Scheffersomyces stipitis (strain ATCC 58785 / CBS 6054 / NBRC 10063 / NRRL Y-11545)</name>
    <name type="common">Yeast</name>
    <name type="synonym">Pichia stipitis</name>
    <dbReference type="NCBI Taxonomy" id="322104"/>
    <lineage>
        <taxon>Eukaryota</taxon>
        <taxon>Fungi</taxon>
        <taxon>Dikarya</taxon>
        <taxon>Ascomycota</taxon>
        <taxon>Saccharomycotina</taxon>
        <taxon>Pichiomycetes</taxon>
        <taxon>Debaryomycetaceae</taxon>
        <taxon>Scheffersomyces</taxon>
    </lineage>
</organism>
<accession>A3LPY6</accession>
<evidence type="ECO:0000256" key="12">
    <source>
        <dbReference type="ARBA" id="ARBA00023239"/>
    </source>
</evidence>
<evidence type="ECO:0000256" key="15">
    <source>
        <dbReference type="ARBA" id="ARBA00042568"/>
    </source>
</evidence>
<evidence type="ECO:0000256" key="6">
    <source>
        <dbReference type="ARBA" id="ARBA00022824"/>
    </source>
</evidence>
<keyword evidence="7 16" id="KW-0663">Pyridoxal phosphate</keyword>
<dbReference type="GO" id="GO:0005789">
    <property type="term" value="C:endoplasmic reticulum membrane"/>
    <property type="evidence" value="ECO:0007669"/>
    <property type="project" value="UniProtKB-SubCell"/>
</dbReference>
<dbReference type="Proteomes" id="UP000002258">
    <property type="component" value="Chromosome 2"/>
</dbReference>
<dbReference type="HOGENOM" id="CLU_028929_1_0_1"/>
<evidence type="ECO:0000256" key="17">
    <source>
        <dbReference type="RuleBase" id="RU000382"/>
    </source>
</evidence>
<dbReference type="OMA" id="FKDHQFT"/>
<dbReference type="InterPro" id="IPR050477">
    <property type="entry name" value="GrpII_AminoAcid_Decarb"/>
</dbReference>
<dbReference type="SUPFAM" id="SSF53383">
    <property type="entry name" value="PLP-dependent transferases"/>
    <property type="match status" value="1"/>
</dbReference>
<comment type="pathway">
    <text evidence="4">Sphingolipid metabolism.</text>
</comment>
<dbReference type="GO" id="GO:0097038">
    <property type="term" value="C:perinuclear endoplasmic reticulum"/>
    <property type="evidence" value="ECO:0007669"/>
    <property type="project" value="EnsemblFungi"/>
</dbReference>
<dbReference type="InterPro" id="IPR015421">
    <property type="entry name" value="PyrdxlP-dep_Trfase_major"/>
</dbReference>
<dbReference type="InterPro" id="IPR002129">
    <property type="entry name" value="PyrdxlP-dep_de-COase"/>
</dbReference>
<evidence type="ECO:0000313" key="19">
    <source>
        <dbReference type="Proteomes" id="UP000002258"/>
    </source>
</evidence>
<keyword evidence="8" id="KW-0746">Sphingolipid metabolism</keyword>
<dbReference type="FunCoup" id="A3LPY6">
    <property type="interactions" value="771"/>
</dbReference>
<dbReference type="Pfam" id="PF00282">
    <property type="entry name" value="Pyridoxal_deC"/>
    <property type="match status" value="1"/>
</dbReference>
<dbReference type="GeneID" id="4836829"/>
<dbReference type="KEGG" id="pic:PICST_87778"/>